<keyword evidence="1" id="KW-1133">Transmembrane helix</keyword>
<dbReference type="Proteomes" id="UP000204667">
    <property type="component" value="Segment"/>
</dbReference>
<dbReference type="RefSeq" id="YP_009165613.1">
    <property type="nucleotide sequence ID" value="NC_027923.1"/>
</dbReference>
<evidence type="ECO:0000313" key="3">
    <source>
        <dbReference type="Proteomes" id="UP000204667"/>
    </source>
</evidence>
<gene>
    <name evidence="2" type="primary">odv-e18</name>
</gene>
<evidence type="ECO:0000256" key="1">
    <source>
        <dbReference type="SAM" id="Phobius"/>
    </source>
</evidence>
<dbReference type="GO" id="GO:0019031">
    <property type="term" value="C:viral envelope"/>
    <property type="evidence" value="ECO:0007669"/>
    <property type="project" value="InterPro"/>
</dbReference>
<protein>
    <submittedName>
        <fullName evidence="2">ODV-E18</fullName>
    </submittedName>
</protein>
<evidence type="ECO:0000313" key="2">
    <source>
        <dbReference type="EMBL" id="AKN80554.1"/>
    </source>
</evidence>
<keyword evidence="3" id="KW-1185">Reference proteome</keyword>
<dbReference type="InterPro" id="IPR019655">
    <property type="entry name" value="Baculo_ODV-E18"/>
</dbReference>
<sequence>MEDMRPPTTNATGRFMANNPTFFNTSFLMTVLIVLVIVILLIMLFQSSSAGTGSSATDVTRFGYTNPLNATMRANPFVNTPQRTML</sequence>
<keyword evidence="1" id="KW-0472">Membrane</keyword>
<dbReference type="EMBL" id="KM596836">
    <property type="protein sequence ID" value="AKN80554.1"/>
    <property type="molecule type" value="Genomic_DNA"/>
</dbReference>
<organism evidence="2 3">
    <name type="scientific">Perigonia lusca single nucleopolyhedrovirus</name>
    <dbReference type="NCBI Taxonomy" id="1675865"/>
    <lineage>
        <taxon>Viruses</taxon>
        <taxon>Viruses incertae sedis</taxon>
        <taxon>Naldaviricetes</taxon>
        <taxon>Lefavirales</taxon>
        <taxon>Baculoviridae</taxon>
        <taxon>Alphabaculovirus</taxon>
        <taxon>Alphabaculovirus peluscae</taxon>
        <taxon>Perigonia lusca nucleopolyhedrovirus</taxon>
    </lineage>
</organism>
<dbReference type="OrthoDB" id="27878at10239"/>
<reference evidence="2 3" key="1">
    <citation type="journal article" date="2016" name="Sci. Rep.">
        <title>Genome sequence of Perigonia lusca single nucleopolyhedrovirus: insights into the evolution of a nucleotide metabolism enzyme in the family Baculoviridae.</title>
        <authorList>
            <person name="Ardisson-Araujo D.M."/>
            <person name="Lima R.N."/>
            <person name="Melo F.L."/>
            <person name="Clem R.J."/>
            <person name="Huang N."/>
            <person name="Bao S.N."/>
            <person name="Sosa-Gomez D.R."/>
            <person name="Ribeiro B.M."/>
        </authorList>
    </citation>
    <scope>NUCLEOTIDE SEQUENCE [LARGE SCALE GENOMIC DNA]</scope>
</reference>
<dbReference type="KEGG" id="vg:26039984"/>
<name>A0A0M3N1X5_9ABAC</name>
<feature type="transmembrane region" description="Helical" evidence="1">
    <location>
        <begin position="22"/>
        <end position="45"/>
    </location>
</feature>
<accession>A0A0M3N1X5</accession>
<dbReference type="Pfam" id="PF10717">
    <property type="entry name" value="ODV-E18"/>
    <property type="match status" value="1"/>
</dbReference>
<proteinExistence type="predicted"/>
<keyword evidence="1" id="KW-0812">Transmembrane</keyword>
<dbReference type="GeneID" id="26039984"/>